<sequence length="68" mass="7388">MSFVQGFAAGVVSTVVVAAVLGYVFKDYVVGFLIEYGQRKMQQQMMQGDGLESMMQEIGDAMGGENLE</sequence>
<evidence type="ECO:0000313" key="2">
    <source>
        <dbReference type="Proteomes" id="UP000182573"/>
    </source>
</evidence>
<accession>A0A1H3AEX1</accession>
<dbReference type="EMBL" id="FNOF01000024">
    <property type="protein sequence ID" value="SDX28250.1"/>
    <property type="molecule type" value="Genomic_DNA"/>
</dbReference>
<organism evidence="1 2">
    <name type="scientific">Haloarcula vallismortis</name>
    <name type="common">Halobacterium vallismortis</name>
    <dbReference type="NCBI Taxonomy" id="28442"/>
    <lineage>
        <taxon>Archaea</taxon>
        <taxon>Methanobacteriati</taxon>
        <taxon>Methanobacteriota</taxon>
        <taxon>Stenosarchaea group</taxon>
        <taxon>Halobacteria</taxon>
        <taxon>Halobacteriales</taxon>
        <taxon>Haloarculaceae</taxon>
        <taxon>Haloarcula</taxon>
    </lineage>
</organism>
<dbReference type="AlphaFoldDB" id="A0A1H3AEX1"/>
<name>A0A1H3AEX1_HALVA</name>
<evidence type="ECO:0000313" key="1">
    <source>
        <dbReference type="EMBL" id="SDX28250.1"/>
    </source>
</evidence>
<reference evidence="1 2" key="1">
    <citation type="submission" date="2016-10" db="EMBL/GenBank/DDBJ databases">
        <authorList>
            <person name="de Groot N.N."/>
        </authorList>
    </citation>
    <scope>NUCLEOTIDE SEQUENCE [LARGE SCALE GENOMIC DNA]</scope>
    <source>
        <strain evidence="1 2">DSM 3756</strain>
    </source>
</reference>
<dbReference type="RefSeq" id="WP_004515746.1">
    <property type="nucleotide sequence ID" value="NZ_FNOF01000024.1"/>
</dbReference>
<proteinExistence type="predicted"/>
<dbReference type="Proteomes" id="UP000182573">
    <property type="component" value="Unassembled WGS sequence"/>
</dbReference>
<protein>
    <submittedName>
        <fullName evidence="1">Uncharacterized protein</fullName>
    </submittedName>
</protein>
<gene>
    <name evidence="1" type="ORF">SAMN05443574_12432</name>
</gene>